<dbReference type="AlphaFoldDB" id="A0AAN6XQA4"/>
<reference evidence="1" key="2">
    <citation type="submission" date="2023-05" db="EMBL/GenBank/DDBJ databases">
        <authorList>
            <consortium name="Lawrence Berkeley National Laboratory"/>
            <person name="Steindorff A."/>
            <person name="Hensen N."/>
            <person name="Bonometti L."/>
            <person name="Westerberg I."/>
            <person name="Brannstrom I.O."/>
            <person name="Guillou S."/>
            <person name="Cros-Aarteil S."/>
            <person name="Calhoun S."/>
            <person name="Haridas S."/>
            <person name="Kuo A."/>
            <person name="Mondo S."/>
            <person name="Pangilinan J."/>
            <person name="Riley R."/>
            <person name="Labutti K."/>
            <person name="Andreopoulos B."/>
            <person name="Lipzen A."/>
            <person name="Chen C."/>
            <person name="Yanf M."/>
            <person name="Daum C."/>
            <person name="Ng V."/>
            <person name="Clum A."/>
            <person name="Ohm R."/>
            <person name="Martin F."/>
            <person name="Silar P."/>
            <person name="Natvig D."/>
            <person name="Lalanne C."/>
            <person name="Gautier V."/>
            <person name="Ament-Velasquez S.L."/>
            <person name="Kruys A."/>
            <person name="Hutchinson M.I."/>
            <person name="Powell A.J."/>
            <person name="Barry K."/>
            <person name="Miller A.N."/>
            <person name="Grigoriev I.V."/>
            <person name="Debuchy R."/>
            <person name="Gladieux P."/>
            <person name="Thoren M.H."/>
            <person name="Johannesson H."/>
        </authorList>
    </citation>
    <scope>NUCLEOTIDE SEQUENCE</scope>
    <source>
        <strain evidence="1">CBS 315.58</strain>
    </source>
</reference>
<gene>
    <name evidence="1" type="ORF">QBC40DRAFT_262532</name>
</gene>
<comment type="caution">
    <text evidence="1">The sequence shown here is derived from an EMBL/GenBank/DDBJ whole genome shotgun (WGS) entry which is preliminary data.</text>
</comment>
<dbReference type="Pfam" id="PF19086">
    <property type="entry name" value="Terpene_syn_C_2"/>
    <property type="match status" value="1"/>
</dbReference>
<sequence>MEFRYSSIVDLPVSQTLDLSLDVPIRVHKSKHLEDYGAIKAQHYWAKNIGHLPLVDGSPVFKGSIGPQTGAYISFVNEFEFLYDDWVEAMEQTESDARADARVEVFNLFEQFASAPPQPSAVSDLESASSPISAIKKIQTNLIRQAFEIDRPCASWTVKIWSKWAEHGMNRQRDAAFGFTKLEDYYDYRYHEIGTALMMFQIAFGMGLMSPEEEHELLFELHRPAWISIALANDIFSYEKGRRLVESLDKSVGYTEPSNAIPIAMRLFSVDLETAHAVARAEAKKYAVEYIRNFEVYKNRKDLSVDFKKYLEAMLYAISGNIGLSLDVPKYNPERTYNERQLEWMSKGVPDRRPSVGIAA</sequence>
<dbReference type="SUPFAM" id="SSF48576">
    <property type="entry name" value="Terpenoid synthases"/>
    <property type="match status" value="1"/>
</dbReference>
<dbReference type="Gene3D" id="1.10.600.10">
    <property type="entry name" value="Farnesyl Diphosphate Synthase"/>
    <property type="match status" value="1"/>
</dbReference>
<dbReference type="Proteomes" id="UP001303160">
    <property type="component" value="Unassembled WGS sequence"/>
</dbReference>
<keyword evidence="2" id="KW-1185">Reference proteome</keyword>
<protein>
    <submittedName>
        <fullName evidence="1">Isoprenoid synthase domain-containing protein</fullName>
    </submittedName>
</protein>
<proteinExistence type="predicted"/>
<evidence type="ECO:0000313" key="1">
    <source>
        <dbReference type="EMBL" id="KAK4203435.1"/>
    </source>
</evidence>
<accession>A0AAN6XQA4</accession>
<dbReference type="EMBL" id="MU863889">
    <property type="protein sequence ID" value="KAK4203435.1"/>
    <property type="molecule type" value="Genomic_DNA"/>
</dbReference>
<name>A0AAN6XQA4_9PEZI</name>
<dbReference type="InterPro" id="IPR008949">
    <property type="entry name" value="Isoprenoid_synthase_dom_sf"/>
</dbReference>
<organism evidence="1 2">
    <name type="scientific">Triangularia verruculosa</name>
    <dbReference type="NCBI Taxonomy" id="2587418"/>
    <lineage>
        <taxon>Eukaryota</taxon>
        <taxon>Fungi</taxon>
        <taxon>Dikarya</taxon>
        <taxon>Ascomycota</taxon>
        <taxon>Pezizomycotina</taxon>
        <taxon>Sordariomycetes</taxon>
        <taxon>Sordariomycetidae</taxon>
        <taxon>Sordariales</taxon>
        <taxon>Podosporaceae</taxon>
        <taxon>Triangularia</taxon>
    </lineage>
</organism>
<evidence type="ECO:0000313" key="2">
    <source>
        <dbReference type="Proteomes" id="UP001303160"/>
    </source>
</evidence>
<reference evidence="1" key="1">
    <citation type="journal article" date="2023" name="Mol. Phylogenet. Evol.">
        <title>Genome-scale phylogeny and comparative genomics of the fungal order Sordariales.</title>
        <authorList>
            <person name="Hensen N."/>
            <person name="Bonometti L."/>
            <person name="Westerberg I."/>
            <person name="Brannstrom I.O."/>
            <person name="Guillou S."/>
            <person name="Cros-Aarteil S."/>
            <person name="Calhoun S."/>
            <person name="Haridas S."/>
            <person name="Kuo A."/>
            <person name="Mondo S."/>
            <person name="Pangilinan J."/>
            <person name="Riley R."/>
            <person name="LaButti K."/>
            <person name="Andreopoulos B."/>
            <person name="Lipzen A."/>
            <person name="Chen C."/>
            <person name="Yan M."/>
            <person name="Daum C."/>
            <person name="Ng V."/>
            <person name="Clum A."/>
            <person name="Steindorff A."/>
            <person name="Ohm R.A."/>
            <person name="Martin F."/>
            <person name="Silar P."/>
            <person name="Natvig D.O."/>
            <person name="Lalanne C."/>
            <person name="Gautier V."/>
            <person name="Ament-Velasquez S.L."/>
            <person name="Kruys A."/>
            <person name="Hutchinson M.I."/>
            <person name="Powell A.J."/>
            <person name="Barry K."/>
            <person name="Miller A.N."/>
            <person name="Grigoriev I.V."/>
            <person name="Debuchy R."/>
            <person name="Gladieux P."/>
            <person name="Hiltunen Thoren M."/>
            <person name="Johannesson H."/>
        </authorList>
    </citation>
    <scope>NUCLEOTIDE SEQUENCE</scope>
    <source>
        <strain evidence="1">CBS 315.58</strain>
    </source>
</reference>